<protein>
    <submittedName>
        <fullName evidence="2">Uncharacterized protein</fullName>
    </submittedName>
</protein>
<accession>A0A1M6KLW2</accession>
<proteinExistence type="predicted"/>
<dbReference type="OrthoDB" id="880296at2"/>
<evidence type="ECO:0000313" key="2">
    <source>
        <dbReference type="EMBL" id="SHJ59911.1"/>
    </source>
</evidence>
<keyword evidence="1" id="KW-0732">Signal</keyword>
<gene>
    <name evidence="2" type="ORF">SAMN02745146_3483</name>
</gene>
<reference evidence="2 3" key="1">
    <citation type="submission" date="2016-11" db="EMBL/GenBank/DDBJ databases">
        <authorList>
            <person name="Jaros S."/>
            <person name="Januszkiewicz K."/>
            <person name="Wedrychowicz H."/>
        </authorList>
    </citation>
    <scope>NUCLEOTIDE SEQUENCE [LARGE SCALE GENOMIC DNA]</scope>
    <source>
        <strain evidence="2 3">DSM 21074</strain>
    </source>
</reference>
<dbReference type="Proteomes" id="UP000184418">
    <property type="component" value="Unassembled WGS sequence"/>
</dbReference>
<dbReference type="RefSeq" id="WP_073111557.1">
    <property type="nucleotide sequence ID" value="NZ_FQYN01000008.1"/>
</dbReference>
<sequence length="179" mass="19934">MKSLAAILLLVLSALASQADPHTGTNGRPGLAPSIRILDKKNGFRETTLGADIHSFRHLVLERTDASTQTTYYTRSTENLKVGSFRVTGISYGFYKDKLCSIEVRTMGDTNCRAIHQFLLDEYGQGQRLASTKSEYWIGRQVSLRYTEVPQGYATVMLSSKALMDQRMAERKMPAFGTA</sequence>
<evidence type="ECO:0000256" key="1">
    <source>
        <dbReference type="SAM" id="SignalP"/>
    </source>
</evidence>
<dbReference type="AlphaFoldDB" id="A0A1M6KLW2"/>
<feature type="signal peptide" evidence="1">
    <location>
        <begin position="1"/>
        <end position="19"/>
    </location>
</feature>
<organism evidence="2 3">
    <name type="scientific">Hymenobacter daecheongensis DSM 21074</name>
    <dbReference type="NCBI Taxonomy" id="1121955"/>
    <lineage>
        <taxon>Bacteria</taxon>
        <taxon>Pseudomonadati</taxon>
        <taxon>Bacteroidota</taxon>
        <taxon>Cytophagia</taxon>
        <taxon>Cytophagales</taxon>
        <taxon>Hymenobacteraceae</taxon>
        <taxon>Hymenobacter</taxon>
    </lineage>
</organism>
<evidence type="ECO:0000313" key="3">
    <source>
        <dbReference type="Proteomes" id="UP000184418"/>
    </source>
</evidence>
<name>A0A1M6KLW2_9BACT</name>
<keyword evidence="3" id="KW-1185">Reference proteome</keyword>
<feature type="chain" id="PRO_5012251977" evidence="1">
    <location>
        <begin position="20"/>
        <end position="179"/>
    </location>
</feature>
<dbReference type="EMBL" id="FQYN01000008">
    <property type="protein sequence ID" value="SHJ59911.1"/>
    <property type="molecule type" value="Genomic_DNA"/>
</dbReference>